<dbReference type="Gene3D" id="1.10.10.10">
    <property type="entry name" value="Winged helix-like DNA-binding domain superfamily/Winged helix DNA-binding domain"/>
    <property type="match status" value="1"/>
</dbReference>
<proteinExistence type="inferred from homology"/>
<dbReference type="SUPFAM" id="SSF55781">
    <property type="entry name" value="GAF domain-like"/>
    <property type="match status" value="1"/>
</dbReference>
<evidence type="ECO:0000256" key="5">
    <source>
        <dbReference type="HAMAP-Rule" id="MF_00081"/>
    </source>
</evidence>
<dbReference type="InterPro" id="IPR021153">
    <property type="entry name" value="HrcA_C"/>
</dbReference>
<name>A0A7T5R3W7_9BACT</name>
<dbReference type="GO" id="GO:0003677">
    <property type="term" value="F:DNA binding"/>
    <property type="evidence" value="ECO:0007669"/>
    <property type="project" value="InterPro"/>
</dbReference>
<gene>
    <name evidence="5 7" type="primary">hrcA</name>
    <name evidence="7" type="ORF">HYS17_04830</name>
</gene>
<keyword evidence="2 5" id="KW-0805">Transcription regulation</keyword>
<dbReference type="Gene3D" id="3.30.450.40">
    <property type="match status" value="1"/>
</dbReference>
<dbReference type="InterPro" id="IPR036388">
    <property type="entry name" value="WH-like_DNA-bd_sf"/>
</dbReference>
<dbReference type="AlphaFoldDB" id="A0A7T5R3W7"/>
<sequence length="346" mass="38132">MINDLNQRAQAILRYVVDTYMETGEPVGSRTIARHLEMTLSPATIRNVMADLEDSGLLYAPHTSAGRLPTAQGLRLYIDGLMEIGNLSPEDRGAIEAQCRASGSSMNAVMERATTMLSGLSSAASLIIAPKTDKPVRHMQFVRLDSGRALLVMVLHDNTVENRVMGIPPETSDFALTAASNYINRQIAGKTLPEAQQDIERDMAENKAQLDQITAELVQRGLSMTPAVEDFSGNIIIRGQSRLLEDVKAIEDLERARQLLAALEEQETMMRLLGAAQQADGVQIYIGTENTMFEHSGWSMVISPYKTTENRIIGAIGVIGPTRLNYKRIIPLVDYTSRVMTRILES</sequence>
<accession>A0A7T5R3W7</accession>
<keyword evidence="1 5" id="KW-0678">Repressor</keyword>
<evidence type="ECO:0000256" key="4">
    <source>
        <dbReference type="ARBA" id="ARBA00023163"/>
    </source>
</evidence>
<dbReference type="Proteomes" id="UP000595362">
    <property type="component" value="Chromosome"/>
</dbReference>
<dbReference type="Pfam" id="PF01628">
    <property type="entry name" value="HrcA"/>
    <property type="match status" value="1"/>
</dbReference>
<evidence type="ECO:0000256" key="3">
    <source>
        <dbReference type="ARBA" id="ARBA00023016"/>
    </source>
</evidence>
<organism evidence="7 8">
    <name type="scientific">Micavibrio aeruginosavorus</name>
    <dbReference type="NCBI Taxonomy" id="349221"/>
    <lineage>
        <taxon>Bacteria</taxon>
        <taxon>Pseudomonadati</taxon>
        <taxon>Bdellovibrionota</taxon>
        <taxon>Bdellovibrionia</taxon>
        <taxon>Bdellovibrionales</taxon>
        <taxon>Pseudobdellovibrionaceae</taxon>
        <taxon>Micavibrio</taxon>
    </lineage>
</organism>
<dbReference type="PIRSF" id="PIRSF005485">
    <property type="entry name" value="HrcA"/>
    <property type="match status" value="1"/>
</dbReference>
<dbReference type="NCBIfam" id="TIGR00331">
    <property type="entry name" value="hrcA"/>
    <property type="match status" value="1"/>
</dbReference>
<dbReference type="PANTHER" id="PTHR34824:SF1">
    <property type="entry name" value="HEAT-INDUCIBLE TRANSCRIPTION REPRESSOR HRCA"/>
    <property type="match status" value="1"/>
</dbReference>
<keyword evidence="4 5" id="KW-0804">Transcription</keyword>
<dbReference type="GO" id="GO:0045892">
    <property type="term" value="P:negative regulation of DNA-templated transcription"/>
    <property type="evidence" value="ECO:0007669"/>
    <property type="project" value="UniProtKB-UniRule"/>
</dbReference>
<evidence type="ECO:0000256" key="1">
    <source>
        <dbReference type="ARBA" id="ARBA00022491"/>
    </source>
</evidence>
<evidence type="ECO:0000313" key="7">
    <source>
        <dbReference type="EMBL" id="QQG37093.1"/>
    </source>
</evidence>
<dbReference type="InterPro" id="IPR029016">
    <property type="entry name" value="GAF-like_dom_sf"/>
</dbReference>
<feature type="domain" description="Heat-inducible transcription repressor HrcA C-terminal" evidence="6">
    <location>
        <begin position="108"/>
        <end position="330"/>
    </location>
</feature>
<dbReference type="InterPro" id="IPR023120">
    <property type="entry name" value="WHTH_transcript_rep_HrcA_IDD"/>
</dbReference>
<dbReference type="EMBL" id="CP066681">
    <property type="protein sequence ID" value="QQG37093.1"/>
    <property type="molecule type" value="Genomic_DNA"/>
</dbReference>
<reference evidence="7 8" key="1">
    <citation type="submission" date="2020-07" db="EMBL/GenBank/DDBJ databases">
        <title>Huge and variable diversity of episymbiotic CPR bacteria and DPANN archaea in groundwater ecosystems.</title>
        <authorList>
            <person name="He C.Y."/>
            <person name="Keren R."/>
            <person name="Whittaker M."/>
            <person name="Farag I.F."/>
            <person name="Doudna J."/>
            <person name="Cate J.H.D."/>
            <person name="Banfield J.F."/>
        </authorList>
    </citation>
    <scope>NUCLEOTIDE SEQUENCE [LARGE SCALE GENOMIC DNA]</scope>
    <source>
        <strain evidence="7">NC_groundwater_70_Ag_B-0.1um_54_66</strain>
    </source>
</reference>
<protein>
    <recommendedName>
        <fullName evidence="5">Heat-inducible transcription repressor HrcA</fullName>
    </recommendedName>
</protein>
<comment type="similarity">
    <text evidence="5">Belongs to the HrcA family.</text>
</comment>
<evidence type="ECO:0000313" key="8">
    <source>
        <dbReference type="Proteomes" id="UP000595362"/>
    </source>
</evidence>
<keyword evidence="3 5" id="KW-0346">Stress response</keyword>
<dbReference type="InterPro" id="IPR036390">
    <property type="entry name" value="WH_DNA-bd_sf"/>
</dbReference>
<dbReference type="SUPFAM" id="SSF46785">
    <property type="entry name" value="Winged helix' DNA-binding domain"/>
    <property type="match status" value="1"/>
</dbReference>
<dbReference type="PANTHER" id="PTHR34824">
    <property type="entry name" value="HEAT-INDUCIBLE TRANSCRIPTION REPRESSOR HRCA"/>
    <property type="match status" value="1"/>
</dbReference>
<evidence type="ECO:0000259" key="6">
    <source>
        <dbReference type="Pfam" id="PF01628"/>
    </source>
</evidence>
<dbReference type="HAMAP" id="MF_00081">
    <property type="entry name" value="HrcA"/>
    <property type="match status" value="1"/>
</dbReference>
<dbReference type="InterPro" id="IPR002571">
    <property type="entry name" value="HrcA"/>
</dbReference>
<dbReference type="Gene3D" id="3.30.390.60">
    <property type="entry name" value="Heat-inducible transcription repressor hrca homolog, domain 3"/>
    <property type="match status" value="1"/>
</dbReference>
<comment type="function">
    <text evidence="5">Negative regulator of class I heat shock genes (grpE-dnaK-dnaJ and groELS operons). Prevents heat-shock induction of these operons.</text>
</comment>
<evidence type="ECO:0000256" key="2">
    <source>
        <dbReference type="ARBA" id="ARBA00023015"/>
    </source>
</evidence>